<name>A0A9W6YYH6_AMBMO</name>
<feature type="compositionally biased region" description="Basic and acidic residues" evidence="10">
    <location>
        <begin position="222"/>
        <end position="232"/>
    </location>
</feature>
<feature type="compositionally biased region" description="Polar residues" evidence="10">
    <location>
        <begin position="211"/>
        <end position="220"/>
    </location>
</feature>
<feature type="compositionally biased region" description="Low complexity" evidence="10">
    <location>
        <begin position="12"/>
        <end position="22"/>
    </location>
</feature>
<evidence type="ECO:0000256" key="8">
    <source>
        <dbReference type="ARBA" id="ARBA00047984"/>
    </source>
</evidence>
<dbReference type="Pfam" id="PF00270">
    <property type="entry name" value="DEAD"/>
    <property type="match status" value="1"/>
</dbReference>
<evidence type="ECO:0000256" key="2">
    <source>
        <dbReference type="ARBA" id="ARBA00022741"/>
    </source>
</evidence>
<dbReference type="Proteomes" id="UP001165063">
    <property type="component" value="Unassembled WGS sequence"/>
</dbReference>
<evidence type="ECO:0000256" key="5">
    <source>
        <dbReference type="ARBA" id="ARBA00022840"/>
    </source>
</evidence>
<evidence type="ECO:0000256" key="10">
    <source>
        <dbReference type="SAM" id="MobiDB-lite"/>
    </source>
</evidence>
<dbReference type="GO" id="GO:0016787">
    <property type="term" value="F:hydrolase activity"/>
    <property type="evidence" value="ECO:0007669"/>
    <property type="project" value="UniProtKB-KW"/>
</dbReference>
<dbReference type="GO" id="GO:0005524">
    <property type="term" value="F:ATP binding"/>
    <property type="evidence" value="ECO:0007669"/>
    <property type="project" value="UniProtKB-KW"/>
</dbReference>
<keyword evidence="2" id="KW-0547">Nucleotide-binding</keyword>
<dbReference type="PANTHER" id="PTHR47958">
    <property type="entry name" value="ATP-DEPENDENT RNA HELICASE DBP3"/>
    <property type="match status" value="1"/>
</dbReference>
<keyword evidence="3" id="KW-0378">Hydrolase</keyword>
<feature type="compositionally biased region" description="Polar residues" evidence="10">
    <location>
        <begin position="75"/>
        <end position="102"/>
    </location>
</feature>
<evidence type="ECO:0000313" key="15">
    <source>
        <dbReference type="Proteomes" id="UP001165063"/>
    </source>
</evidence>
<feature type="compositionally biased region" description="Low complexity" evidence="10">
    <location>
        <begin position="796"/>
        <end position="805"/>
    </location>
</feature>
<evidence type="ECO:0000256" key="3">
    <source>
        <dbReference type="ARBA" id="ARBA00022801"/>
    </source>
</evidence>
<evidence type="ECO:0000259" key="12">
    <source>
        <dbReference type="PROSITE" id="PS51194"/>
    </source>
</evidence>
<dbReference type="GO" id="GO:0008380">
    <property type="term" value="P:RNA splicing"/>
    <property type="evidence" value="ECO:0007669"/>
    <property type="project" value="UniProtKB-KW"/>
</dbReference>
<dbReference type="SUPFAM" id="SSF52540">
    <property type="entry name" value="P-loop containing nucleoside triphosphate hydrolases"/>
    <property type="match status" value="1"/>
</dbReference>
<dbReference type="GO" id="GO:0003724">
    <property type="term" value="F:RNA helicase activity"/>
    <property type="evidence" value="ECO:0007669"/>
    <property type="project" value="UniProtKB-EC"/>
</dbReference>
<dbReference type="PROSITE" id="PS51195">
    <property type="entry name" value="Q_MOTIF"/>
    <property type="match status" value="1"/>
</dbReference>
<dbReference type="AlphaFoldDB" id="A0A9W6YYH6"/>
<comment type="catalytic activity">
    <reaction evidence="8">
        <text>ATP + H2O = ADP + phosphate + H(+)</text>
        <dbReference type="Rhea" id="RHEA:13065"/>
        <dbReference type="ChEBI" id="CHEBI:15377"/>
        <dbReference type="ChEBI" id="CHEBI:15378"/>
        <dbReference type="ChEBI" id="CHEBI:30616"/>
        <dbReference type="ChEBI" id="CHEBI:43474"/>
        <dbReference type="ChEBI" id="CHEBI:456216"/>
        <dbReference type="EC" id="3.6.4.13"/>
    </reaction>
</comment>
<feature type="region of interest" description="Disordered" evidence="10">
    <location>
        <begin position="199"/>
        <end position="232"/>
    </location>
</feature>
<dbReference type="InterPro" id="IPR014014">
    <property type="entry name" value="RNA_helicase_DEAD_Q_motif"/>
</dbReference>
<feature type="compositionally biased region" description="Low complexity" evidence="10">
    <location>
        <begin position="103"/>
        <end position="121"/>
    </location>
</feature>
<evidence type="ECO:0000256" key="4">
    <source>
        <dbReference type="ARBA" id="ARBA00022806"/>
    </source>
</evidence>
<feature type="domain" description="Helicase ATP-binding" evidence="11">
    <location>
        <begin position="385"/>
        <end position="572"/>
    </location>
</feature>
<dbReference type="SMART" id="SM00490">
    <property type="entry name" value="HELICc"/>
    <property type="match status" value="1"/>
</dbReference>
<dbReference type="InterPro" id="IPR001650">
    <property type="entry name" value="Helicase_C-like"/>
</dbReference>
<feature type="compositionally biased region" description="Polar residues" evidence="10">
    <location>
        <begin position="36"/>
        <end position="54"/>
    </location>
</feature>
<evidence type="ECO:0000256" key="6">
    <source>
        <dbReference type="ARBA" id="ARBA00023187"/>
    </source>
</evidence>
<organism evidence="14 15">
    <name type="scientific">Ambrosiozyma monospora</name>
    <name type="common">Yeast</name>
    <name type="synonym">Endomycopsis monosporus</name>
    <dbReference type="NCBI Taxonomy" id="43982"/>
    <lineage>
        <taxon>Eukaryota</taxon>
        <taxon>Fungi</taxon>
        <taxon>Dikarya</taxon>
        <taxon>Ascomycota</taxon>
        <taxon>Saccharomycotina</taxon>
        <taxon>Pichiomycetes</taxon>
        <taxon>Pichiales</taxon>
        <taxon>Pichiaceae</taxon>
        <taxon>Ambrosiozyma</taxon>
    </lineage>
</organism>
<evidence type="ECO:0000259" key="11">
    <source>
        <dbReference type="PROSITE" id="PS51192"/>
    </source>
</evidence>
<comment type="caution">
    <text evidence="14">The sequence shown here is derived from an EMBL/GenBank/DDBJ whole genome shotgun (WGS) entry which is preliminary data.</text>
</comment>
<dbReference type="EC" id="3.6.4.13" evidence="1"/>
<feature type="compositionally biased region" description="Polar residues" evidence="10">
    <location>
        <begin position="125"/>
        <end position="141"/>
    </location>
</feature>
<dbReference type="GO" id="GO:0003676">
    <property type="term" value="F:nucleic acid binding"/>
    <property type="evidence" value="ECO:0007669"/>
    <property type="project" value="InterPro"/>
</dbReference>
<feature type="domain" description="Helicase C-terminal" evidence="12">
    <location>
        <begin position="599"/>
        <end position="747"/>
    </location>
</feature>
<dbReference type="InterPro" id="IPR014001">
    <property type="entry name" value="Helicase_ATP-bd"/>
</dbReference>
<keyword evidence="4" id="KW-0347">Helicase</keyword>
<evidence type="ECO:0000259" key="13">
    <source>
        <dbReference type="PROSITE" id="PS51195"/>
    </source>
</evidence>
<comment type="similarity">
    <text evidence="7">Belongs to the DEAD box helicase family. DDX46/PRP5 subfamily.</text>
</comment>
<feature type="region of interest" description="Disordered" evidence="10">
    <location>
        <begin position="1"/>
        <end position="149"/>
    </location>
</feature>
<keyword evidence="15" id="KW-1185">Reference proteome</keyword>
<dbReference type="InterPro" id="IPR000629">
    <property type="entry name" value="RNA-helicase_DEAD-box_CS"/>
</dbReference>
<sequence length="950" mass="105411">MYRGNNRGGGRNYSNSNYGRNNPYWNSNHGQREDNNYYNNDPYHQNNIYQQQQPMRGARYPNHSNSPHFDDRLNSQRSPPQNHQYRSPSPATHNASPYRQTDPSVSTSLSNTTTSNSSTPVYDSQEVTNTVPSSSSTLNQNEPKKIPSVDLKKERLKVWKMNKDSGTVQKPSLMKFKSNASRSRKLRSKKVLSLKSNLLNGFSEDNDDSTQLESPKTDTSIDGEKKDVTNKEIENNDADIDSVVSLLAKSSENSVQGLKSESVLAEDEDDLIMEEEQEVDGSEDEAKDPIKLLQTINERNRKLIPEHAPNSTPFVKAFYQESEFIKSLTENEVSSLRLRDGIVIRGKHKTRPVLTWSQLGLPSSLLGIVEDLSFDTPTPIQCEALPSIMSGLDLIGIAKTGSGKTLAFLLPLFRQILSNEVSRSTSHHNNKNQSCEPVALIMTPTRELALQIFKECDAFFKKFGLRGACCYGGQPISQQIGELKKGCDLIVGTPGRLIDLLCVNGGRCLNFSNIRYAVLDEADRMFDLGFEPQVMKIVKSLRHDRQTVMFSATFPPKMEALARKILRNPVEIMIGARNLVNDSIRQKFEILNDDEKFNKLLQVLGEFKSKDSKGKVIIFADTQDGCDKLATQLVSRGYPSVSLHGGKDQVDRDATISYLKDGIIDIIVATSVASRGLDIKDLNLVVNYDSPNHMEDYVHRVGRTGRAGKDGDSYTFVTPTQEKAAHDIVKLLELSNQPVPDKLGALANKFKQKLEKGDVKYSSGFSGKGLEKLQAIREEHRKLEKELFDGDSASGSTDDPQQQDDSAADKDSSDQATAAAVANSGISLDDFKVIYGMADSGPESSSYHAKLNINDLPQMTRWHVTNRESMGKVIEMTSCSVTTKGRFYPAGKNPAEGDDPKLFLLIEGETDSKVREAVEMFKELLIEGLKLVKDSTNAKGGNGGGKYTIS</sequence>
<feature type="domain" description="DEAD-box RNA helicase Q" evidence="13">
    <location>
        <begin position="354"/>
        <end position="382"/>
    </location>
</feature>
<dbReference type="PROSITE" id="PS51194">
    <property type="entry name" value="HELICASE_CTER"/>
    <property type="match status" value="1"/>
</dbReference>
<dbReference type="CDD" id="cd18787">
    <property type="entry name" value="SF2_C_DEAD"/>
    <property type="match status" value="1"/>
</dbReference>
<proteinExistence type="inferred from homology"/>
<feature type="region of interest" description="Disordered" evidence="10">
    <location>
        <begin position="788"/>
        <end position="818"/>
    </location>
</feature>
<dbReference type="SMART" id="SM00487">
    <property type="entry name" value="DEXDc"/>
    <property type="match status" value="1"/>
</dbReference>
<dbReference type="Pfam" id="PF00271">
    <property type="entry name" value="Helicase_C"/>
    <property type="match status" value="1"/>
</dbReference>
<dbReference type="OrthoDB" id="196131at2759"/>
<protein>
    <recommendedName>
        <fullName evidence="1">RNA helicase</fullName>
        <ecNumber evidence="1">3.6.4.13</ecNumber>
    </recommendedName>
</protein>
<dbReference type="InterPro" id="IPR011545">
    <property type="entry name" value="DEAD/DEAH_box_helicase_dom"/>
</dbReference>
<evidence type="ECO:0000313" key="14">
    <source>
        <dbReference type="EMBL" id="GMG27160.1"/>
    </source>
</evidence>
<reference evidence="14" key="1">
    <citation type="submission" date="2023-04" db="EMBL/GenBank/DDBJ databases">
        <title>Ambrosiozyma monospora NBRC 1965.</title>
        <authorList>
            <person name="Ichikawa N."/>
            <person name="Sato H."/>
            <person name="Tonouchi N."/>
        </authorList>
    </citation>
    <scope>NUCLEOTIDE SEQUENCE</scope>
    <source>
        <strain evidence="14">NBRC 1965</strain>
    </source>
</reference>
<dbReference type="PROSITE" id="PS00039">
    <property type="entry name" value="DEAD_ATP_HELICASE"/>
    <property type="match status" value="1"/>
</dbReference>
<dbReference type="InterPro" id="IPR056149">
    <property type="entry name" value="PRP5/DDX46/KHDC4_KH"/>
</dbReference>
<feature type="compositionally biased region" description="Gly residues" evidence="10">
    <location>
        <begin position="1"/>
        <end position="11"/>
    </location>
</feature>
<gene>
    <name evidence="14" type="ORF">Amon01_000339400</name>
</gene>
<keyword evidence="5" id="KW-0067">ATP-binding</keyword>
<evidence type="ECO:0000256" key="9">
    <source>
        <dbReference type="PROSITE-ProRule" id="PRU00552"/>
    </source>
</evidence>
<dbReference type="PROSITE" id="PS51192">
    <property type="entry name" value="HELICASE_ATP_BIND_1"/>
    <property type="match status" value="1"/>
</dbReference>
<keyword evidence="6" id="KW-0508">mRNA splicing</keyword>
<dbReference type="EMBL" id="BSXU01001410">
    <property type="protein sequence ID" value="GMG27160.1"/>
    <property type="molecule type" value="Genomic_DNA"/>
</dbReference>
<keyword evidence="6" id="KW-0507">mRNA processing</keyword>
<dbReference type="Gene3D" id="3.40.50.300">
    <property type="entry name" value="P-loop containing nucleotide triphosphate hydrolases"/>
    <property type="match status" value="2"/>
</dbReference>
<dbReference type="InterPro" id="IPR027417">
    <property type="entry name" value="P-loop_NTPase"/>
</dbReference>
<evidence type="ECO:0000256" key="1">
    <source>
        <dbReference type="ARBA" id="ARBA00012552"/>
    </source>
</evidence>
<dbReference type="Pfam" id="PF23469">
    <property type="entry name" value="KH_12"/>
    <property type="match status" value="1"/>
</dbReference>
<accession>A0A9W6YYH6</accession>
<evidence type="ECO:0000256" key="7">
    <source>
        <dbReference type="ARBA" id="ARBA00038511"/>
    </source>
</evidence>
<feature type="short sequence motif" description="Q motif" evidence="9">
    <location>
        <begin position="354"/>
        <end position="382"/>
    </location>
</feature>